<evidence type="ECO:0000313" key="1">
    <source>
        <dbReference type="EMBL" id="KAF6844583.1"/>
    </source>
</evidence>
<proteinExistence type="predicted"/>
<gene>
    <name evidence="1" type="ORF">CMUS01_00969</name>
</gene>
<accession>A0A8H6NXZ8</accession>
<organism evidence="1 2">
    <name type="scientific">Colletotrichum musicola</name>
    <dbReference type="NCBI Taxonomy" id="2175873"/>
    <lineage>
        <taxon>Eukaryota</taxon>
        <taxon>Fungi</taxon>
        <taxon>Dikarya</taxon>
        <taxon>Ascomycota</taxon>
        <taxon>Pezizomycotina</taxon>
        <taxon>Sordariomycetes</taxon>
        <taxon>Hypocreomycetidae</taxon>
        <taxon>Glomerellales</taxon>
        <taxon>Glomerellaceae</taxon>
        <taxon>Colletotrichum</taxon>
        <taxon>Colletotrichum orchidearum species complex</taxon>
    </lineage>
</organism>
<comment type="caution">
    <text evidence="1">The sequence shown here is derived from an EMBL/GenBank/DDBJ whole genome shotgun (WGS) entry which is preliminary data.</text>
</comment>
<sequence>MEPARERTSATSAMPPVPNRWPGSLAIPGFWSFGRSRGLHRSYCVVVEGAEANKLQRPTTLEPPSCHIVDEPHPAAAGPVTSCSGHHDPHIQIETPARYFWAIFWALNKSSGTETPCLMTGSLRKPLRRVFTTPIFTPKRTGQLCVVVAVCVQQHGMQRRVTITRVIACYRASFSQMTQEFAVALSPRVKRRLNTTDEMSGGATLPDVDKLAGHPLFAAQSMTTGLASQADSIVAFLKSLSSGVPRVDARSRMVSDQQKFAFLSDACGPWPTSHRAYAGR</sequence>
<evidence type="ECO:0000313" key="2">
    <source>
        <dbReference type="Proteomes" id="UP000639643"/>
    </source>
</evidence>
<reference evidence="1" key="1">
    <citation type="journal article" date="2020" name="Phytopathology">
        <title>Genome Sequence Resources of Colletotrichum truncatum, C. plurivorum, C. musicola, and C. sojae: Four Species Pathogenic to Soybean (Glycine max).</title>
        <authorList>
            <person name="Rogerio F."/>
            <person name="Boufleur T.R."/>
            <person name="Ciampi-Guillardi M."/>
            <person name="Sukno S.A."/>
            <person name="Thon M.R."/>
            <person name="Massola Junior N.S."/>
            <person name="Baroncelli R."/>
        </authorList>
    </citation>
    <scope>NUCLEOTIDE SEQUENCE</scope>
    <source>
        <strain evidence="1">LFN0074</strain>
    </source>
</reference>
<dbReference type="EMBL" id="WIGM01000014">
    <property type="protein sequence ID" value="KAF6844583.1"/>
    <property type="molecule type" value="Genomic_DNA"/>
</dbReference>
<keyword evidence="2" id="KW-1185">Reference proteome</keyword>
<dbReference type="AlphaFoldDB" id="A0A8H6NXZ8"/>
<name>A0A8H6NXZ8_9PEZI</name>
<protein>
    <submittedName>
        <fullName evidence="1">Uncharacterized protein</fullName>
    </submittedName>
</protein>
<dbReference type="Proteomes" id="UP000639643">
    <property type="component" value="Unassembled WGS sequence"/>
</dbReference>